<comment type="caution">
    <text evidence="2">The sequence shown here is derived from an EMBL/GenBank/DDBJ whole genome shotgun (WGS) entry which is preliminary data.</text>
</comment>
<dbReference type="Proteomes" id="UP000645462">
    <property type="component" value="Unassembled WGS sequence"/>
</dbReference>
<proteinExistence type="predicted"/>
<keyword evidence="1" id="KW-0732">Signal</keyword>
<evidence type="ECO:0000313" key="2">
    <source>
        <dbReference type="EMBL" id="GGC23087.1"/>
    </source>
</evidence>
<evidence type="ECO:0000256" key="1">
    <source>
        <dbReference type="SAM" id="SignalP"/>
    </source>
</evidence>
<organism evidence="2 3">
    <name type="scientific">Marivita lacus</name>
    <dbReference type="NCBI Taxonomy" id="1323742"/>
    <lineage>
        <taxon>Bacteria</taxon>
        <taxon>Pseudomonadati</taxon>
        <taxon>Pseudomonadota</taxon>
        <taxon>Alphaproteobacteria</taxon>
        <taxon>Rhodobacterales</taxon>
        <taxon>Roseobacteraceae</taxon>
        <taxon>Marivita</taxon>
    </lineage>
</organism>
<dbReference type="PROSITE" id="PS51257">
    <property type="entry name" value="PROKAR_LIPOPROTEIN"/>
    <property type="match status" value="1"/>
</dbReference>
<dbReference type="EMBL" id="BMFC01000025">
    <property type="protein sequence ID" value="GGC23087.1"/>
    <property type="molecule type" value="Genomic_DNA"/>
</dbReference>
<feature type="signal peptide" evidence="1">
    <location>
        <begin position="1"/>
        <end position="21"/>
    </location>
</feature>
<dbReference type="InterPro" id="IPR021242">
    <property type="entry name" value="DUF2799"/>
</dbReference>
<keyword evidence="3" id="KW-1185">Reference proteome</keyword>
<feature type="chain" id="PRO_5045275778" evidence="1">
    <location>
        <begin position="22"/>
        <end position="173"/>
    </location>
</feature>
<accession>A0ABQ1LGG1</accession>
<dbReference type="Pfam" id="PF10973">
    <property type="entry name" value="DUF2799"/>
    <property type="match status" value="1"/>
</dbReference>
<name>A0ABQ1LGG1_9RHOB</name>
<gene>
    <name evidence="2" type="ORF">GCM10011363_44480</name>
</gene>
<reference evidence="3" key="1">
    <citation type="journal article" date="2019" name="Int. J. Syst. Evol. Microbiol.">
        <title>The Global Catalogue of Microorganisms (GCM) 10K type strain sequencing project: providing services to taxonomists for standard genome sequencing and annotation.</title>
        <authorList>
            <consortium name="The Broad Institute Genomics Platform"/>
            <consortium name="The Broad Institute Genome Sequencing Center for Infectious Disease"/>
            <person name="Wu L."/>
            <person name="Ma J."/>
        </authorList>
    </citation>
    <scope>NUCLEOTIDE SEQUENCE [LARGE SCALE GENOMIC DNA]</scope>
    <source>
        <strain evidence="3">CGMCC 1.12478</strain>
    </source>
</reference>
<dbReference type="RefSeq" id="WP_188484305.1">
    <property type="nucleotide sequence ID" value="NZ_BMFC01000025.1"/>
</dbReference>
<evidence type="ECO:0000313" key="3">
    <source>
        <dbReference type="Proteomes" id="UP000645462"/>
    </source>
</evidence>
<protein>
    <submittedName>
        <fullName evidence="2">DNA repair ATPase</fullName>
    </submittedName>
</protein>
<sequence>MTFRLLAGLAALTLVASCATLSEEECLQGNWREIGQRDGQAGRTASFIAEHAKACEKAGVVPNQSLWEQGRQAGLPAYCTPAKVYGEGRSGRSLSPVCPSAQLPALQLANDRGRAWYRLTNEINGINSEISHLQNQIVKESDEDKRALYLANIRSLESRIRLLELRRVTEGGL</sequence>